<keyword evidence="2" id="KW-0238">DNA-binding</keyword>
<dbReference type="InterPro" id="IPR003313">
    <property type="entry name" value="AraC-bd"/>
</dbReference>
<comment type="caution">
    <text evidence="5">The sequence shown here is derived from an EMBL/GenBank/DDBJ whole genome shotgun (WGS) entry which is preliminary data.</text>
</comment>
<sequence length="299" mass="35096">MTYTSVSLEDVIHVESIAAVHYFEYRRDFHVTGESHDFWEFQCVDKGEAAVTAGETLHILKRGQIIFHKPKETHSLNAYGDSTPNIIVVSFQCHSPMMQFFEDQIWEINEPERQLIARIIAQARRCFSSPLDDPYLTQMKKNNQAPLGSQQLLRLYLEQLLIEMIQRHSVSWSFCRDSYAETIPEKNPVYDSIIHYLEEHIQEYVTIEDICRNTRIGRSHLQKLFRERHHCGVIEFFSRMKIEHAKELIREKQMNFTQISEYLGYSSVHYFSRQFKKLSGMTPSEYSASVIALSERTSS</sequence>
<dbReference type="Gene3D" id="1.10.10.60">
    <property type="entry name" value="Homeodomain-like"/>
    <property type="match status" value="1"/>
</dbReference>
<reference evidence="5" key="1">
    <citation type="journal article" date="2021" name="PeerJ">
        <title>Extensive microbial diversity within the chicken gut microbiome revealed by metagenomics and culture.</title>
        <authorList>
            <person name="Gilroy R."/>
            <person name="Ravi A."/>
            <person name="Getino M."/>
            <person name="Pursley I."/>
            <person name="Horton D.L."/>
            <person name="Alikhan N.F."/>
            <person name="Baker D."/>
            <person name="Gharbi K."/>
            <person name="Hall N."/>
            <person name="Watson M."/>
            <person name="Adriaenssens E.M."/>
            <person name="Foster-Nyarko E."/>
            <person name="Jarju S."/>
            <person name="Secka A."/>
            <person name="Antonio M."/>
            <person name="Oren A."/>
            <person name="Chaudhuri R.R."/>
            <person name="La Ragione R."/>
            <person name="Hildebrand F."/>
            <person name="Pallen M.J."/>
        </authorList>
    </citation>
    <scope>NUCLEOTIDE SEQUENCE</scope>
    <source>
        <strain evidence="5">14324</strain>
    </source>
</reference>
<dbReference type="Pfam" id="PF12833">
    <property type="entry name" value="HTH_18"/>
    <property type="match status" value="1"/>
</dbReference>
<keyword evidence="1" id="KW-0805">Transcription regulation</keyword>
<dbReference type="InterPro" id="IPR018060">
    <property type="entry name" value="HTH_AraC"/>
</dbReference>
<name>A0A9D2DSW5_9FIRM</name>
<evidence type="ECO:0000256" key="3">
    <source>
        <dbReference type="ARBA" id="ARBA00023163"/>
    </source>
</evidence>
<proteinExistence type="predicted"/>
<dbReference type="PROSITE" id="PS00041">
    <property type="entry name" value="HTH_ARAC_FAMILY_1"/>
    <property type="match status" value="1"/>
</dbReference>
<dbReference type="PROSITE" id="PS01124">
    <property type="entry name" value="HTH_ARAC_FAMILY_2"/>
    <property type="match status" value="1"/>
</dbReference>
<dbReference type="InterPro" id="IPR020449">
    <property type="entry name" value="Tscrpt_reg_AraC-type_HTH"/>
</dbReference>
<feature type="domain" description="HTH araC/xylS-type" evidence="4">
    <location>
        <begin position="191"/>
        <end position="289"/>
    </location>
</feature>
<organism evidence="5 6">
    <name type="scientific">Candidatus Blautia faecigallinarum</name>
    <dbReference type="NCBI Taxonomy" id="2838488"/>
    <lineage>
        <taxon>Bacteria</taxon>
        <taxon>Bacillati</taxon>
        <taxon>Bacillota</taxon>
        <taxon>Clostridia</taxon>
        <taxon>Lachnospirales</taxon>
        <taxon>Lachnospiraceae</taxon>
        <taxon>Blautia</taxon>
    </lineage>
</organism>
<evidence type="ECO:0000313" key="6">
    <source>
        <dbReference type="Proteomes" id="UP000824041"/>
    </source>
</evidence>
<dbReference type="Gene3D" id="2.60.120.10">
    <property type="entry name" value="Jelly Rolls"/>
    <property type="match status" value="1"/>
</dbReference>
<accession>A0A9D2DSW5</accession>
<dbReference type="EMBL" id="DXBU01000103">
    <property type="protein sequence ID" value="HIZ22642.1"/>
    <property type="molecule type" value="Genomic_DNA"/>
</dbReference>
<evidence type="ECO:0000313" key="5">
    <source>
        <dbReference type="EMBL" id="HIZ22642.1"/>
    </source>
</evidence>
<dbReference type="AlphaFoldDB" id="A0A9D2DSW5"/>
<dbReference type="Pfam" id="PF02311">
    <property type="entry name" value="AraC_binding"/>
    <property type="match status" value="1"/>
</dbReference>
<dbReference type="Proteomes" id="UP000824041">
    <property type="component" value="Unassembled WGS sequence"/>
</dbReference>
<dbReference type="PANTHER" id="PTHR43280">
    <property type="entry name" value="ARAC-FAMILY TRANSCRIPTIONAL REGULATOR"/>
    <property type="match status" value="1"/>
</dbReference>
<reference evidence="5" key="2">
    <citation type="submission" date="2021-04" db="EMBL/GenBank/DDBJ databases">
        <authorList>
            <person name="Gilroy R."/>
        </authorList>
    </citation>
    <scope>NUCLEOTIDE SEQUENCE</scope>
    <source>
        <strain evidence="5">14324</strain>
    </source>
</reference>
<gene>
    <name evidence="5" type="ORF">IAA21_07605</name>
</gene>
<dbReference type="PANTHER" id="PTHR43280:SF10">
    <property type="entry name" value="REGULATORY PROTEIN POCR"/>
    <property type="match status" value="1"/>
</dbReference>
<protein>
    <submittedName>
        <fullName evidence="5">AraC family transcriptional regulator</fullName>
    </submittedName>
</protein>
<dbReference type="PRINTS" id="PR00032">
    <property type="entry name" value="HTHARAC"/>
</dbReference>
<evidence type="ECO:0000259" key="4">
    <source>
        <dbReference type="PROSITE" id="PS01124"/>
    </source>
</evidence>
<evidence type="ECO:0000256" key="2">
    <source>
        <dbReference type="ARBA" id="ARBA00023125"/>
    </source>
</evidence>
<dbReference type="GO" id="GO:0043565">
    <property type="term" value="F:sequence-specific DNA binding"/>
    <property type="evidence" value="ECO:0007669"/>
    <property type="project" value="InterPro"/>
</dbReference>
<dbReference type="SUPFAM" id="SSF46689">
    <property type="entry name" value="Homeodomain-like"/>
    <property type="match status" value="1"/>
</dbReference>
<dbReference type="GO" id="GO:0003700">
    <property type="term" value="F:DNA-binding transcription factor activity"/>
    <property type="evidence" value="ECO:0007669"/>
    <property type="project" value="InterPro"/>
</dbReference>
<evidence type="ECO:0000256" key="1">
    <source>
        <dbReference type="ARBA" id="ARBA00023015"/>
    </source>
</evidence>
<dbReference type="InterPro" id="IPR018062">
    <property type="entry name" value="HTH_AraC-typ_CS"/>
</dbReference>
<dbReference type="SUPFAM" id="SSF51215">
    <property type="entry name" value="Regulatory protein AraC"/>
    <property type="match status" value="1"/>
</dbReference>
<dbReference type="InterPro" id="IPR009057">
    <property type="entry name" value="Homeodomain-like_sf"/>
</dbReference>
<keyword evidence="3" id="KW-0804">Transcription</keyword>
<dbReference type="SMART" id="SM00342">
    <property type="entry name" value="HTH_ARAC"/>
    <property type="match status" value="1"/>
</dbReference>
<dbReference type="InterPro" id="IPR014710">
    <property type="entry name" value="RmlC-like_jellyroll"/>
</dbReference>
<dbReference type="InterPro" id="IPR037923">
    <property type="entry name" value="HTH-like"/>
</dbReference>